<sequence length="93" mass="10032">MVSPFGGLAREPGLACGSQKVRRWVREEEIWPGRGPPRSAGVAGSGLVKKKFWYRPWPQPPIGGPPIDASRRDDHNGTGHASLTPLPRAVVAV</sequence>
<gene>
    <name evidence="1" type="ORF">NCS57_00797400</name>
</gene>
<evidence type="ECO:0000313" key="2">
    <source>
        <dbReference type="Proteomes" id="UP001065298"/>
    </source>
</evidence>
<keyword evidence="2" id="KW-1185">Reference proteome</keyword>
<name>A0ACC0R0V0_9HYPO</name>
<dbReference type="Proteomes" id="UP001065298">
    <property type="component" value="Chromosome 5"/>
</dbReference>
<protein>
    <submittedName>
        <fullName evidence="1">Uncharacterized protein</fullName>
    </submittedName>
</protein>
<organism evidence="1 2">
    <name type="scientific">Fusarium keratoplasticum</name>
    <dbReference type="NCBI Taxonomy" id="1328300"/>
    <lineage>
        <taxon>Eukaryota</taxon>
        <taxon>Fungi</taxon>
        <taxon>Dikarya</taxon>
        <taxon>Ascomycota</taxon>
        <taxon>Pezizomycotina</taxon>
        <taxon>Sordariomycetes</taxon>
        <taxon>Hypocreomycetidae</taxon>
        <taxon>Hypocreales</taxon>
        <taxon>Nectriaceae</taxon>
        <taxon>Fusarium</taxon>
        <taxon>Fusarium solani species complex</taxon>
    </lineage>
</organism>
<comment type="caution">
    <text evidence="1">The sequence shown here is derived from an EMBL/GenBank/DDBJ whole genome shotgun (WGS) entry which is preliminary data.</text>
</comment>
<proteinExistence type="predicted"/>
<reference evidence="1" key="1">
    <citation type="submission" date="2022-06" db="EMBL/GenBank/DDBJ databases">
        <title>Fusarium solani species complex genomes reveal bases of compartmentalisation and animal pathogenesis.</title>
        <authorList>
            <person name="Tsai I.J."/>
        </authorList>
    </citation>
    <scope>NUCLEOTIDE SEQUENCE</scope>
    <source>
        <strain evidence="1">Fu6.1</strain>
    </source>
</reference>
<evidence type="ECO:0000313" key="1">
    <source>
        <dbReference type="EMBL" id="KAI8669812.1"/>
    </source>
</evidence>
<dbReference type="EMBL" id="CM046507">
    <property type="protein sequence ID" value="KAI8669812.1"/>
    <property type="molecule type" value="Genomic_DNA"/>
</dbReference>
<accession>A0ACC0R0V0</accession>